<dbReference type="EMBL" id="SKBU01000001">
    <property type="protein sequence ID" value="TCJ20728.1"/>
    <property type="molecule type" value="Genomic_DNA"/>
</dbReference>
<dbReference type="InterPro" id="IPR018485">
    <property type="entry name" value="FGGY_C"/>
</dbReference>
<keyword evidence="2 4" id="KW-0808">Transferase</keyword>
<sequence>MKPARGGEGLYLAVDVGTSGVKAGLFTATGTCRGRRSAALTPRSPRPGLQELDLHRVWDRVVSVVRRVVADPAAGPRVAGISFSVASPTVVLVGEDLRPLSGALTYPDTRARAYLNEVRHRVGEEGFWRLTGNRLTSSLCSAAAMRHLLDEASRPPGRVRVGHLNSYLAGRLTGRWVIDWTNASYTGLVRTGAPHEWSREALEALEVPEEVLPEVVAPWQPVGDLSGEAASELGLSRVPVVAGAADTACSAYGVGCVEDGAVFESSGTSGVLTVCRSEPPQNRLFMNRSHVLAGRWLSHGAMSATGAATRWLREAVFCEEAPARSYAELEAEAGRSEPGAGGVVFLPYLLGERTPVWDPDARGAWVGMSTATGRSDLIRAVFESAGYGIRQIMEIEERHSGSKIDEVLLVGGGARSRFWAQLKADITGRVYRRAEDVESACRGAALLAAVGAGVHDDPWSAVREAGPPAAEKIEPTGETAVREIYDRAYAAYTGLYPALRETFGALTPKTEQGEGQSLI</sequence>
<dbReference type="OrthoDB" id="9782710at2"/>
<dbReference type="GO" id="GO:0005975">
    <property type="term" value="P:carbohydrate metabolic process"/>
    <property type="evidence" value="ECO:0007669"/>
    <property type="project" value="InterPro"/>
</dbReference>
<feature type="domain" description="Carbohydrate kinase FGGY C-terminal" evidence="6">
    <location>
        <begin position="265"/>
        <end position="451"/>
    </location>
</feature>
<dbReference type="Proteomes" id="UP000295244">
    <property type="component" value="Unassembled WGS sequence"/>
</dbReference>
<organism evidence="7 8">
    <name type="scientific">Rubrobacter taiwanensis</name>
    <dbReference type="NCBI Taxonomy" id="185139"/>
    <lineage>
        <taxon>Bacteria</taxon>
        <taxon>Bacillati</taxon>
        <taxon>Actinomycetota</taxon>
        <taxon>Rubrobacteria</taxon>
        <taxon>Rubrobacterales</taxon>
        <taxon>Rubrobacteraceae</taxon>
        <taxon>Rubrobacter</taxon>
    </lineage>
</organism>
<evidence type="ECO:0000256" key="2">
    <source>
        <dbReference type="ARBA" id="ARBA00022679"/>
    </source>
</evidence>
<dbReference type="InterPro" id="IPR018483">
    <property type="entry name" value="Carb_kinase_FGGY_CS"/>
</dbReference>
<protein>
    <recommendedName>
        <fullName evidence="9">Sugar kinase</fullName>
    </recommendedName>
</protein>
<dbReference type="InterPro" id="IPR043129">
    <property type="entry name" value="ATPase_NBD"/>
</dbReference>
<comment type="caution">
    <text evidence="7">The sequence shown here is derived from an EMBL/GenBank/DDBJ whole genome shotgun (WGS) entry which is preliminary data.</text>
</comment>
<dbReference type="Pfam" id="PF02782">
    <property type="entry name" value="FGGY_C"/>
    <property type="match status" value="1"/>
</dbReference>
<dbReference type="Pfam" id="PF00370">
    <property type="entry name" value="FGGY_N"/>
    <property type="match status" value="1"/>
</dbReference>
<evidence type="ECO:0000259" key="6">
    <source>
        <dbReference type="Pfam" id="PF02782"/>
    </source>
</evidence>
<evidence type="ECO:0000259" key="5">
    <source>
        <dbReference type="Pfam" id="PF00370"/>
    </source>
</evidence>
<dbReference type="InterPro" id="IPR000577">
    <property type="entry name" value="Carb_kinase_FGGY"/>
</dbReference>
<accession>A0A4R1BSV6</accession>
<dbReference type="InterPro" id="IPR018484">
    <property type="entry name" value="FGGY_N"/>
</dbReference>
<dbReference type="Gene3D" id="3.30.420.40">
    <property type="match status" value="2"/>
</dbReference>
<proteinExistence type="inferred from homology"/>
<dbReference type="SUPFAM" id="SSF53067">
    <property type="entry name" value="Actin-like ATPase domain"/>
    <property type="match status" value="2"/>
</dbReference>
<feature type="domain" description="Carbohydrate kinase FGGY N-terminal" evidence="5">
    <location>
        <begin position="10"/>
        <end position="253"/>
    </location>
</feature>
<dbReference type="RefSeq" id="WP_132687155.1">
    <property type="nucleotide sequence ID" value="NZ_SKBU01000001.1"/>
</dbReference>
<dbReference type="AlphaFoldDB" id="A0A4R1BSV6"/>
<evidence type="ECO:0000256" key="4">
    <source>
        <dbReference type="RuleBase" id="RU003733"/>
    </source>
</evidence>
<keyword evidence="8" id="KW-1185">Reference proteome</keyword>
<evidence type="ECO:0000256" key="1">
    <source>
        <dbReference type="ARBA" id="ARBA00009156"/>
    </source>
</evidence>
<dbReference type="GO" id="GO:0016773">
    <property type="term" value="F:phosphotransferase activity, alcohol group as acceptor"/>
    <property type="evidence" value="ECO:0007669"/>
    <property type="project" value="InterPro"/>
</dbReference>
<dbReference type="PIRSF" id="PIRSF000538">
    <property type="entry name" value="GlpK"/>
    <property type="match status" value="1"/>
</dbReference>
<comment type="similarity">
    <text evidence="1 4">Belongs to the FGGY kinase family.</text>
</comment>
<evidence type="ECO:0000313" key="8">
    <source>
        <dbReference type="Proteomes" id="UP000295244"/>
    </source>
</evidence>
<dbReference type="CDD" id="cd00366">
    <property type="entry name" value="ASKHA_NBD_FGGY"/>
    <property type="match status" value="1"/>
</dbReference>
<evidence type="ECO:0000256" key="3">
    <source>
        <dbReference type="ARBA" id="ARBA00022777"/>
    </source>
</evidence>
<dbReference type="PANTHER" id="PTHR43095">
    <property type="entry name" value="SUGAR KINASE"/>
    <property type="match status" value="1"/>
</dbReference>
<gene>
    <name evidence="7" type="ORF">E0L93_00405</name>
</gene>
<evidence type="ECO:0000313" key="7">
    <source>
        <dbReference type="EMBL" id="TCJ20728.1"/>
    </source>
</evidence>
<name>A0A4R1BSV6_9ACTN</name>
<evidence type="ECO:0008006" key="9">
    <source>
        <dbReference type="Google" id="ProtNLM"/>
    </source>
</evidence>
<reference evidence="7 8" key="1">
    <citation type="submission" date="2019-03" db="EMBL/GenBank/DDBJ databases">
        <title>Whole genome sequence of a novel Rubrobacter taiwanensis strain, isolated from Yellowstone National Park.</title>
        <authorList>
            <person name="Freed S."/>
            <person name="Ramaley R.F."/>
            <person name="Kyndt J.A."/>
        </authorList>
    </citation>
    <scope>NUCLEOTIDE SEQUENCE [LARGE SCALE GENOMIC DNA]</scope>
    <source>
        <strain evidence="7 8">Yellowstone</strain>
    </source>
</reference>
<dbReference type="InterPro" id="IPR050406">
    <property type="entry name" value="FGGY_Carb_Kinase"/>
</dbReference>
<dbReference type="PROSITE" id="PS00445">
    <property type="entry name" value="FGGY_KINASES_2"/>
    <property type="match status" value="1"/>
</dbReference>
<keyword evidence="3 4" id="KW-0418">Kinase</keyword>
<dbReference type="GO" id="GO:0016301">
    <property type="term" value="F:kinase activity"/>
    <property type="evidence" value="ECO:0007669"/>
    <property type="project" value="UniProtKB-KW"/>
</dbReference>